<dbReference type="AlphaFoldDB" id="A0A1V9FNH5"/>
<sequence>MTDFVSGKAAIAGPEPWQCQLTRELTKTLRIMKLTAVLLFAAALQVSAKGVAQEKITLSMSNAPLEKVFDQIEAQTGFVFIYKDETIKDKKVTFQVNKASLVNTLDICLKGQALSYRIVGKSVAIKPESVIAALTGVNAPPLIDVRGRVVNEKGDPVEGVTVTVKGSTQKTMTDKNGEFSMATVEQDAVLVFTHVSMEAFELKVSGKTELVINLKTKIAALGDVVVTVNTGYQNVKPERFVGSISSLDSANYQRRAGMNIINRLDGTVPGVLFNKKSGNAPIQIRGISTLTGTRADPLIILDNFPFTGDVNNINPNDIQDITILKDAAAASIWGARGGNGVIVITTKKGKYNQPLRVSFISNTSQLDKPDPYYLPQMSSSEFIDVEQLLFSKGYYNAQIANQHLAVISPVVEILNKRKLGQISAADSASQIDALRELDVRKDFEKYIFRKAMNLQNYLNVSGGANNFSYDVSLGYDHNTSSIKGPGGYDRYTIKTSSTFRPHKLIELNAGVNYTQSNIKPDGISYPLVPGGSASAFSKSQIYPYAQLADQNGNPLAIPYGYGSLFADTAGGGRMLDWHYRPLYEMNFVDNVTKVQFALLNFGANIRITHWLNADFKYQFSQQSGVNRNLQGLETFSTRDLINRFTNLNATTPNLRNPIPIGGILDVSNTSNTNKYMRGQFNVNKSWTSDHVLTAIIAGEVSESKSSSNRNRFYGYNNEIGTYTTGLDYLSAFPIFRNITASTRIPQGSVINDGITNRFVSLLANASYTLFDRYNIYLSGRKDGANVFGVNTNNKWKPLWSIGGSWDLSKEKFYKIDRILSVRLRASYGYSGNVDNSRSGLPTIIYDATPASYTNLSTAVMGDPPNPDLRWEQVRMTNVGMDFNVLKNRISGSLQWFQKRSTDLIASTPIDPTTGVNEFIINAASLKGNGIDLNLHSINISGVIKWESNFGLGYNKTIVTKYYGGGFKASDFISYGFNPSEGQIAWGISSYKWAGLDPSTGDPQGYLNKQVSKSYTSIFSDSIQNQVFHGSAIPLYSGFLLNTISWKNLSISANITYRLDYYFRKTTINYSTLFSSWASHSDYSLRWQKAGDENITTVPSMVYPANNNRDLFYANSEVNVKRGDNIRLQDVRLSYSWDNRTLKTIPVKNIQLYLYANNLNVIIWKKEKVNLDPDYSTSSLLPSKVWTVGAAINF</sequence>
<feature type="domain" description="TonB-dependent receptor plug" evidence="8">
    <location>
        <begin position="241"/>
        <end position="341"/>
    </location>
</feature>
<comment type="caution">
    <text evidence="9">The sequence shown here is derived from an EMBL/GenBank/DDBJ whole genome shotgun (WGS) entry which is preliminary data.</text>
</comment>
<comment type="subcellular location">
    <subcellularLocation>
        <location evidence="1 7">Cell outer membrane</location>
        <topology evidence="1 7">Multi-pass membrane protein</topology>
    </subcellularLocation>
</comment>
<evidence type="ECO:0000259" key="8">
    <source>
        <dbReference type="Pfam" id="PF07715"/>
    </source>
</evidence>
<dbReference type="SUPFAM" id="SSF56935">
    <property type="entry name" value="Porins"/>
    <property type="match status" value="1"/>
</dbReference>
<dbReference type="PROSITE" id="PS52016">
    <property type="entry name" value="TONB_DEPENDENT_REC_3"/>
    <property type="match status" value="1"/>
</dbReference>
<dbReference type="InterPro" id="IPR008969">
    <property type="entry name" value="CarboxyPept-like_regulatory"/>
</dbReference>
<dbReference type="Gene3D" id="2.40.170.20">
    <property type="entry name" value="TonB-dependent receptor, beta-barrel domain"/>
    <property type="match status" value="1"/>
</dbReference>
<protein>
    <recommendedName>
        <fullName evidence="8">TonB-dependent receptor plug domain-containing protein</fullName>
    </recommendedName>
</protein>
<dbReference type="GO" id="GO:0009279">
    <property type="term" value="C:cell outer membrane"/>
    <property type="evidence" value="ECO:0007669"/>
    <property type="project" value="UniProtKB-SubCell"/>
</dbReference>
<evidence type="ECO:0000256" key="5">
    <source>
        <dbReference type="ARBA" id="ARBA00023136"/>
    </source>
</evidence>
<proteinExistence type="inferred from homology"/>
<comment type="similarity">
    <text evidence="7">Belongs to the TonB-dependent receptor family.</text>
</comment>
<keyword evidence="10" id="KW-1185">Reference proteome</keyword>
<evidence type="ECO:0000313" key="10">
    <source>
        <dbReference type="Proteomes" id="UP000192796"/>
    </source>
</evidence>
<keyword evidence="5 7" id="KW-0472">Membrane</keyword>
<dbReference type="Pfam" id="PF07715">
    <property type="entry name" value="Plug"/>
    <property type="match status" value="1"/>
</dbReference>
<evidence type="ECO:0000256" key="4">
    <source>
        <dbReference type="ARBA" id="ARBA00022692"/>
    </source>
</evidence>
<dbReference type="Gene3D" id="3.55.50.30">
    <property type="match status" value="1"/>
</dbReference>
<gene>
    <name evidence="9" type="ORF">A3860_35985</name>
</gene>
<dbReference type="Gene3D" id="2.170.130.10">
    <property type="entry name" value="TonB-dependent receptor, plug domain"/>
    <property type="match status" value="1"/>
</dbReference>
<organism evidence="9 10">
    <name type="scientific">Niastella vici</name>
    <dbReference type="NCBI Taxonomy" id="1703345"/>
    <lineage>
        <taxon>Bacteria</taxon>
        <taxon>Pseudomonadati</taxon>
        <taxon>Bacteroidota</taxon>
        <taxon>Chitinophagia</taxon>
        <taxon>Chitinophagales</taxon>
        <taxon>Chitinophagaceae</taxon>
        <taxon>Niastella</taxon>
    </lineage>
</organism>
<dbReference type="InterPro" id="IPR023997">
    <property type="entry name" value="TonB-dep_OMP_SusC/RagA_CS"/>
</dbReference>
<dbReference type="STRING" id="1703345.A3860_35985"/>
<name>A0A1V9FNH5_9BACT</name>
<dbReference type="InterPro" id="IPR012910">
    <property type="entry name" value="Plug_dom"/>
</dbReference>
<dbReference type="EMBL" id="LVYD01000072">
    <property type="protein sequence ID" value="OQP59914.1"/>
    <property type="molecule type" value="Genomic_DNA"/>
</dbReference>
<dbReference type="RefSeq" id="WP_081154059.1">
    <property type="nucleotide sequence ID" value="NZ_LVYD01000072.1"/>
</dbReference>
<accession>A0A1V9FNH5</accession>
<dbReference type="NCBIfam" id="TIGR04057">
    <property type="entry name" value="SusC_RagA_signa"/>
    <property type="match status" value="1"/>
</dbReference>
<dbReference type="Pfam" id="PF13715">
    <property type="entry name" value="CarbopepD_reg_2"/>
    <property type="match status" value="1"/>
</dbReference>
<evidence type="ECO:0000313" key="9">
    <source>
        <dbReference type="EMBL" id="OQP59914.1"/>
    </source>
</evidence>
<keyword evidence="4 7" id="KW-0812">Transmembrane</keyword>
<keyword evidence="6 7" id="KW-0998">Cell outer membrane</keyword>
<dbReference type="NCBIfam" id="TIGR04056">
    <property type="entry name" value="OMP_RagA_SusC"/>
    <property type="match status" value="1"/>
</dbReference>
<dbReference type="Gene3D" id="2.60.40.1120">
    <property type="entry name" value="Carboxypeptidase-like, regulatory domain"/>
    <property type="match status" value="1"/>
</dbReference>
<keyword evidence="2 7" id="KW-0813">Transport</keyword>
<keyword evidence="3 7" id="KW-1134">Transmembrane beta strand</keyword>
<dbReference type="Proteomes" id="UP000192796">
    <property type="component" value="Unassembled WGS sequence"/>
</dbReference>
<dbReference type="InterPro" id="IPR037066">
    <property type="entry name" value="Plug_dom_sf"/>
</dbReference>
<dbReference type="InterPro" id="IPR036942">
    <property type="entry name" value="Beta-barrel_TonB_sf"/>
</dbReference>
<reference evidence="9 10" key="1">
    <citation type="submission" date="2016-03" db="EMBL/GenBank/DDBJ databases">
        <title>Niastella vici sp. nov., isolated from farmland soil.</title>
        <authorList>
            <person name="Chen L."/>
            <person name="Wang D."/>
            <person name="Yang S."/>
            <person name="Wang G."/>
        </authorList>
    </citation>
    <scope>NUCLEOTIDE SEQUENCE [LARGE SCALE GENOMIC DNA]</scope>
    <source>
        <strain evidence="9 10">DJ57</strain>
    </source>
</reference>
<evidence type="ECO:0000256" key="7">
    <source>
        <dbReference type="PROSITE-ProRule" id="PRU01360"/>
    </source>
</evidence>
<dbReference type="OrthoDB" id="9768177at2"/>
<dbReference type="InterPro" id="IPR039426">
    <property type="entry name" value="TonB-dep_rcpt-like"/>
</dbReference>
<dbReference type="InterPro" id="IPR023996">
    <property type="entry name" value="TonB-dep_OMP_SusC/RagA"/>
</dbReference>
<evidence type="ECO:0000256" key="1">
    <source>
        <dbReference type="ARBA" id="ARBA00004571"/>
    </source>
</evidence>
<evidence type="ECO:0000256" key="2">
    <source>
        <dbReference type="ARBA" id="ARBA00022448"/>
    </source>
</evidence>
<evidence type="ECO:0000256" key="3">
    <source>
        <dbReference type="ARBA" id="ARBA00022452"/>
    </source>
</evidence>
<dbReference type="SUPFAM" id="SSF49464">
    <property type="entry name" value="Carboxypeptidase regulatory domain-like"/>
    <property type="match status" value="1"/>
</dbReference>
<evidence type="ECO:0000256" key="6">
    <source>
        <dbReference type="ARBA" id="ARBA00023237"/>
    </source>
</evidence>